<gene>
    <name evidence="12" type="ORF">ENV30_06260</name>
</gene>
<name>A0A7V3YGX3_9BACT</name>
<dbReference type="Gene3D" id="3.20.20.70">
    <property type="entry name" value="Aldolase class I"/>
    <property type="match status" value="1"/>
</dbReference>
<evidence type="ECO:0000313" key="12">
    <source>
        <dbReference type="EMBL" id="HGI30893.1"/>
    </source>
</evidence>
<keyword evidence="4" id="KW-0285">Flavoprotein</keyword>
<comment type="cofactor">
    <cofactor evidence="1">
        <name>FMN</name>
        <dbReference type="ChEBI" id="CHEBI:58210"/>
    </cofactor>
</comment>
<evidence type="ECO:0000256" key="9">
    <source>
        <dbReference type="ARBA" id="ARBA00023014"/>
    </source>
</evidence>
<dbReference type="InterPro" id="IPR001155">
    <property type="entry name" value="OxRdtase_FMN_N"/>
</dbReference>
<dbReference type="GO" id="GO:0046872">
    <property type="term" value="F:metal ion binding"/>
    <property type="evidence" value="ECO:0007669"/>
    <property type="project" value="UniProtKB-KW"/>
</dbReference>
<dbReference type="PRINTS" id="PR00469">
    <property type="entry name" value="PNDRDTASEII"/>
</dbReference>
<protein>
    <submittedName>
        <fullName evidence="12">FAD-dependent oxidoreductase</fullName>
    </submittedName>
</protein>
<feature type="domain" description="NADH:flavin oxidoreductase/NADH oxidase N-terminal" evidence="10">
    <location>
        <begin position="6"/>
        <end position="338"/>
    </location>
</feature>
<keyword evidence="8" id="KW-0408">Iron</keyword>
<dbReference type="Gene3D" id="3.50.50.60">
    <property type="entry name" value="FAD/NAD(P)-binding domain"/>
    <property type="match status" value="1"/>
</dbReference>
<dbReference type="PANTHER" id="PTHR42917:SF2">
    <property type="entry name" value="2,4-DIENOYL-COA REDUCTASE [(2E)-ENOYL-COA-PRODUCING]"/>
    <property type="match status" value="1"/>
</dbReference>
<dbReference type="GO" id="GO:0051536">
    <property type="term" value="F:iron-sulfur cluster binding"/>
    <property type="evidence" value="ECO:0007669"/>
    <property type="project" value="UniProtKB-KW"/>
</dbReference>
<dbReference type="EMBL" id="DTFV01000091">
    <property type="protein sequence ID" value="HGI30893.1"/>
    <property type="molecule type" value="Genomic_DNA"/>
</dbReference>
<evidence type="ECO:0000256" key="3">
    <source>
        <dbReference type="ARBA" id="ARBA00011048"/>
    </source>
</evidence>
<keyword evidence="7" id="KW-0560">Oxidoreductase</keyword>
<dbReference type="InterPro" id="IPR013785">
    <property type="entry name" value="Aldolase_TIM"/>
</dbReference>
<evidence type="ECO:0000256" key="1">
    <source>
        <dbReference type="ARBA" id="ARBA00001917"/>
    </source>
</evidence>
<dbReference type="Pfam" id="PF00724">
    <property type="entry name" value="Oxidored_FMN"/>
    <property type="match status" value="1"/>
</dbReference>
<keyword evidence="5" id="KW-0288">FMN</keyword>
<keyword evidence="9" id="KW-0411">Iron-sulfur</keyword>
<dbReference type="PANTHER" id="PTHR42917">
    <property type="entry name" value="2,4-DIENOYL-COA REDUCTASE"/>
    <property type="match status" value="1"/>
</dbReference>
<keyword evidence="6" id="KW-0479">Metal-binding</keyword>
<evidence type="ECO:0000259" key="11">
    <source>
        <dbReference type="Pfam" id="PF07992"/>
    </source>
</evidence>
<dbReference type="GO" id="GO:0016491">
    <property type="term" value="F:oxidoreductase activity"/>
    <property type="evidence" value="ECO:0007669"/>
    <property type="project" value="UniProtKB-KW"/>
</dbReference>
<evidence type="ECO:0000256" key="8">
    <source>
        <dbReference type="ARBA" id="ARBA00023004"/>
    </source>
</evidence>
<dbReference type="InterPro" id="IPR036188">
    <property type="entry name" value="FAD/NAD-bd_sf"/>
</dbReference>
<sequence length="646" mass="70317">MQYPHLFAPGKIGKCSIRNRVVMPPMATNLGSAFGEVTPELLAYYRRRAQGGVGLIIVENAQVDMFQGRSLTAQIAVDSDKFLPGLRALAEVIHAEGAKTFLQIQHGGRQCTPSTTDGLQPVAPSPVPCKFLGVMPRALTREEIHELVEKFAQAALRAKLAGFDGVEVHAAHGYLLNEFLSPYTNKRDDEYGGSFENRLRFLLEILARIRELVGEDFVVGVRLSVEEFVPGGLTLAESQEIARVLEASGVDYISASCGIYESVSTIIEPMNFAEGWRAHLARGIKEVVSCPVIAVGVIRHPEVAERILAEGHADFVAIGRGLIADPDWVKKAAWGREREINHCISCNVGCIGELFANGKVRCAVNPWAGRELFFDERTRAPERKRVVVVGGGPGGMTAALVAAQRQHEVHLFEKEKALGGQLRFAARAPHKEKLLWFVEYLEEILPKAGVSVHLGSEATPETVLALKPQAVIVASGGTPVIPEFSALDPSFACTAWDVLRGSVVLEEKDVVVVGGGVVGCEVALFLAERGNRVTLVEMFPHLAVDAEVITRIELLKALGASGVRVMTSTRCMDVEGRRVVYLCDADPRTSELHPEYIVFALGTQPNRALFDELSGKVQELFLIGDAREPRKIFHAVYEGALAATQV</sequence>
<comment type="cofactor">
    <cofactor evidence="2">
        <name>[4Fe-4S] cluster</name>
        <dbReference type="ChEBI" id="CHEBI:49883"/>
    </cofactor>
</comment>
<evidence type="ECO:0000256" key="5">
    <source>
        <dbReference type="ARBA" id="ARBA00022643"/>
    </source>
</evidence>
<evidence type="ECO:0000256" key="2">
    <source>
        <dbReference type="ARBA" id="ARBA00001966"/>
    </source>
</evidence>
<dbReference type="PRINTS" id="PR00368">
    <property type="entry name" value="FADPNR"/>
</dbReference>
<accession>A0A7V3YGX3</accession>
<comment type="similarity">
    <text evidence="3">In the N-terminal section; belongs to the NADH:flavin oxidoreductase/NADH oxidase family.</text>
</comment>
<reference evidence="12" key="1">
    <citation type="journal article" date="2020" name="mSystems">
        <title>Genome- and Community-Level Interaction Insights into Carbon Utilization and Element Cycling Functions of Hydrothermarchaeota in Hydrothermal Sediment.</title>
        <authorList>
            <person name="Zhou Z."/>
            <person name="Liu Y."/>
            <person name="Xu W."/>
            <person name="Pan J."/>
            <person name="Luo Z.H."/>
            <person name="Li M."/>
        </authorList>
    </citation>
    <scope>NUCLEOTIDE SEQUENCE [LARGE SCALE GENOMIC DNA]</scope>
    <source>
        <strain evidence="12">SpSt-747</strain>
    </source>
</reference>
<evidence type="ECO:0000256" key="7">
    <source>
        <dbReference type="ARBA" id="ARBA00023002"/>
    </source>
</evidence>
<feature type="domain" description="FAD/NAD(P)-binding" evidence="11">
    <location>
        <begin position="385"/>
        <end position="614"/>
    </location>
</feature>
<dbReference type="Pfam" id="PF07992">
    <property type="entry name" value="Pyr_redox_2"/>
    <property type="match status" value="1"/>
</dbReference>
<evidence type="ECO:0000256" key="6">
    <source>
        <dbReference type="ARBA" id="ARBA00022723"/>
    </source>
</evidence>
<evidence type="ECO:0000256" key="4">
    <source>
        <dbReference type="ARBA" id="ARBA00022630"/>
    </source>
</evidence>
<evidence type="ECO:0000259" key="10">
    <source>
        <dbReference type="Pfam" id="PF00724"/>
    </source>
</evidence>
<dbReference type="InterPro" id="IPR023753">
    <property type="entry name" value="FAD/NAD-binding_dom"/>
</dbReference>
<organism evidence="12">
    <name type="scientific">Candidatus Caldatribacterium californiense</name>
    <dbReference type="NCBI Taxonomy" id="1454726"/>
    <lineage>
        <taxon>Bacteria</taxon>
        <taxon>Pseudomonadati</taxon>
        <taxon>Atribacterota</taxon>
        <taxon>Atribacteria</taxon>
        <taxon>Atribacterales</taxon>
        <taxon>Candidatus Caldatribacteriaceae</taxon>
        <taxon>Candidatus Caldatribacterium</taxon>
    </lineage>
</organism>
<dbReference type="SUPFAM" id="SSF51395">
    <property type="entry name" value="FMN-linked oxidoreductases"/>
    <property type="match status" value="1"/>
</dbReference>
<dbReference type="InterPro" id="IPR051793">
    <property type="entry name" value="NADH:flavin_oxidoreductase"/>
</dbReference>
<dbReference type="SUPFAM" id="SSF51905">
    <property type="entry name" value="FAD/NAD(P)-binding domain"/>
    <property type="match status" value="1"/>
</dbReference>
<dbReference type="GO" id="GO:0010181">
    <property type="term" value="F:FMN binding"/>
    <property type="evidence" value="ECO:0007669"/>
    <property type="project" value="InterPro"/>
</dbReference>
<dbReference type="AlphaFoldDB" id="A0A7V3YGX3"/>
<proteinExistence type="inferred from homology"/>
<dbReference type="CDD" id="cd02803">
    <property type="entry name" value="OYE_like_FMN_family"/>
    <property type="match status" value="1"/>
</dbReference>
<dbReference type="Gene3D" id="3.40.50.720">
    <property type="entry name" value="NAD(P)-binding Rossmann-like Domain"/>
    <property type="match status" value="1"/>
</dbReference>
<comment type="caution">
    <text evidence="12">The sequence shown here is derived from an EMBL/GenBank/DDBJ whole genome shotgun (WGS) entry which is preliminary data.</text>
</comment>